<organism evidence="3 4">
    <name type="scientific">Gibbsiella quercinecans</name>
    <dbReference type="NCBI Taxonomy" id="929813"/>
    <lineage>
        <taxon>Bacteria</taxon>
        <taxon>Pseudomonadati</taxon>
        <taxon>Pseudomonadota</taxon>
        <taxon>Gammaproteobacteria</taxon>
        <taxon>Enterobacterales</taxon>
        <taxon>Yersiniaceae</taxon>
        <taxon>Gibbsiella</taxon>
    </lineage>
</organism>
<dbReference type="KEGG" id="gqu:AWC35_14070"/>
<sequence>MKAKTLLLLILAGLSAHALAATPPTTLVVAQSLDDIVSLDPAEANELSSIQTIPSLYQRLVQADRDAPAKITPVLAESWQADAAAKTLTVKLRPQAVFTSGNPLTADDVIFSYSRAVKMNKSPAFILNVLGWQPDNIDAQLTKIDQHTVQLRWIADVSPAVALNILSTPIASIVDSKTVQHNVKSGDYGNAWLKMHSAGSGPFTMRVYQPHQAIVLDANPTTTGSKPLLHSIIIKNVPDPATRRLLIQQGDADIARELGPDQTIALKSQPGIKVLEIPSAELNYLAFNTGNTANPLLKNPAFWEAARYLVDYQGITRDLLKGQYFVHQSFLPIGMPGALEDNPFSFDPAKAKAILAKAGITHAAFTLDVENKPPFITIAEALQASFAAGGVKVELLPAAGSQVYARVRARQHQAAIRLWIPDYFDAHSNASAFAYNDGKASTVAGLNGWQIPQLNKQTLAAVAEADPAKRTALYTELQQALQRSSPYVFIDQAKTEVALRDNVKGYQQGLNADMVYYDRVSK</sequence>
<feature type="chain" id="PRO_5012874254" evidence="1">
    <location>
        <begin position="21"/>
        <end position="522"/>
    </location>
</feature>
<dbReference type="InterPro" id="IPR030678">
    <property type="entry name" value="Peptide/Ni-bd"/>
</dbReference>
<dbReference type="Gene3D" id="3.10.105.10">
    <property type="entry name" value="Dipeptide-binding Protein, Domain 3"/>
    <property type="match status" value="1"/>
</dbReference>
<dbReference type="RefSeq" id="WP_095846963.1">
    <property type="nucleotide sequence ID" value="NZ_CP014136.1"/>
</dbReference>
<dbReference type="SUPFAM" id="SSF53850">
    <property type="entry name" value="Periplasmic binding protein-like II"/>
    <property type="match status" value="1"/>
</dbReference>
<dbReference type="OrthoDB" id="9801912at2"/>
<accession>A0A250B2Q7</accession>
<feature type="domain" description="Solute-binding protein family 5" evidence="2">
    <location>
        <begin position="70"/>
        <end position="439"/>
    </location>
</feature>
<dbReference type="Gene3D" id="3.90.76.10">
    <property type="entry name" value="Dipeptide-binding Protein, Domain 1"/>
    <property type="match status" value="1"/>
</dbReference>
<dbReference type="InterPro" id="IPR039424">
    <property type="entry name" value="SBP_5"/>
</dbReference>
<evidence type="ECO:0000313" key="4">
    <source>
        <dbReference type="Proteomes" id="UP000217182"/>
    </source>
</evidence>
<dbReference type="AlphaFoldDB" id="A0A250B2Q7"/>
<dbReference type="InterPro" id="IPR000914">
    <property type="entry name" value="SBP_5_dom"/>
</dbReference>
<dbReference type="EMBL" id="CP014136">
    <property type="protein sequence ID" value="ATA20375.1"/>
    <property type="molecule type" value="Genomic_DNA"/>
</dbReference>
<evidence type="ECO:0000256" key="1">
    <source>
        <dbReference type="SAM" id="SignalP"/>
    </source>
</evidence>
<dbReference type="PANTHER" id="PTHR30290">
    <property type="entry name" value="PERIPLASMIC BINDING COMPONENT OF ABC TRANSPORTER"/>
    <property type="match status" value="1"/>
</dbReference>
<dbReference type="PANTHER" id="PTHR30290:SF34">
    <property type="entry name" value="ABC TRANSPORTER, PERIPLASMIC OLIGO-PEPTIDE BINDING PROTEIN, PUTATIVE-RELATED"/>
    <property type="match status" value="1"/>
</dbReference>
<feature type="signal peptide" evidence="1">
    <location>
        <begin position="1"/>
        <end position="20"/>
    </location>
</feature>
<dbReference type="GO" id="GO:0015833">
    <property type="term" value="P:peptide transport"/>
    <property type="evidence" value="ECO:0007669"/>
    <property type="project" value="TreeGrafter"/>
</dbReference>
<gene>
    <name evidence="3" type="ORF">AWC35_14070</name>
</gene>
<dbReference type="Proteomes" id="UP000217182">
    <property type="component" value="Chromosome"/>
</dbReference>
<dbReference type="GO" id="GO:0030288">
    <property type="term" value="C:outer membrane-bounded periplasmic space"/>
    <property type="evidence" value="ECO:0007669"/>
    <property type="project" value="UniProtKB-ARBA"/>
</dbReference>
<reference evidence="3 4" key="1">
    <citation type="submission" date="2016-01" db="EMBL/GenBank/DDBJ databases">
        <authorList>
            <person name="Oliw E.H."/>
        </authorList>
    </citation>
    <scope>NUCLEOTIDE SEQUENCE [LARGE SCALE GENOMIC DNA]</scope>
    <source>
        <strain evidence="3 4">FRB97</strain>
    </source>
</reference>
<dbReference type="PIRSF" id="PIRSF002741">
    <property type="entry name" value="MppA"/>
    <property type="match status" value="1"/>
</dbReference>
<dbReference type="CDD" id="cd08512">
    <property type="entry name" value="PBP2_NikA_DppA_OppA_like_7"/>
    <property type="match status" value="1"/>
</dbReference>
<dbReference type="GO" id="GO:0043190">
    <property type="term" value="C:ATP-binding cassette (ABC) transporter complex"/>
    <property type="evidence" value="ECO:0007669"/>
    <property type="project" value="InterPro"/>
</dbReference>
<protein>
    <submittedName>
        <fullName evidence="3">ABC transporter substrate-binding protein</fullName>
    </submittedName>
</protein>
<proteinExistence type="predicted"/>
<dbReference type="Pfam" id="PF00496">
    <property type="entry name" value="SBP_bac_5"/>
    <property type="match status" value="1"/>
</dbReference>
<name>A0A250B2Q7_9GAMM</name>
<dbReference type="GO" id="GO:1904680">
    <property type="term" value="F:peptide transmembrane transporter activity"/>
    <property type="evidence" value="ECO:0007669"/>
    <property type="project" value="TreeGrafter"/>
</dbReference>
<dbReference type="Gene3D" id="3.40.190.10">
    <property type="entry name" value="Periplasmic binding protein-like II"/>
    <property type="match status" value="1"/>
</dbReference>
<evidence type="ECO:0000313" key="3">
    <source>
        <dbReference type="EMBL" id="ATA20375.1"/>
    </source>
</evidence>
<keyword evidence="1" id="KW-0732">Signal</keyword>
<evidence type="ECO:0000259" key="2">
    <source>
        <dbReference type="Pfam" id="PF00496"/>
    </source>
</evidence>
<keyword evidence="4" id="KW-1185">Reference proteome</keyword>